<keyword evidence="2" id="KW-1185">Reference proteome</keyword>
<accession>D7M9G6</accession>
<evidence type="ECO:0000313" key="2">
    <source>
        <dbReference type="Proteomes" id="UP000008694"/>
    </source>
</evidence>
<protein>
    <submittedName>
        <fullName evidence="1">Uncharacterized protein</fullName>
    </submittedName>
</protein>
<dbReference type="EMBL" id="GL348719">
    <property type="protein sequence ID" value="EFH46348.1"/>
    <property type="molecule type" value="Genomic_DNA"/>
</dbReference>
<name>D7M9G6_ARALL</name>
<gene>
    <name evidence="1" type="ORF">ARALYDRAFT_354984</name>
</gene>
<sequence>MNDQSFLENPVLPRQPLELEPVDVFYKGSLHEWPQEDAFNDNKQFYVLNLSKVAIETKENMEPSSERLKARNVFFYIKYKYHANQGRDPKRHLGHKTRDRIAIVRRALDKNTGHLTLEFPEAV</sequence>
<dbReference type="AlphaFoldDB" id="D7M9G6"/>
<dbReference type="HOGENOM" id="CLU_2018343_0_0_1"/>
<organism evidence="2">
    <name type="scientific">Arabidopsis lyrata subsp. lyrata</name>
    <name type="common">Lyre-leaved rock-cress</name>
    <dbReference type="NCBI Taxonomy" id="81972"/>
    <lineage>
        <taxon>Eukaryota</taxon>
        <taxon>Viridiplantae</taxon>
        <taxon>Streptophyta</taxon>
        <taxon>Embryophyta</taxon>
        <taxon>Tracheophyta</taxon>
        <taxon>Spermatophyta</taxon>
        <taxon>Magnoliopsida</taxon>
        <taxon>eudicotyledons</taxon>
        <taxon>Gunneridae</taxon>
        <taxon>Pentapetalae</taxon>
        <taxon>rosids</taxon>
        <taxon>malvids</taxon>
        <taxon>Brassicales</taxon>
        <taxon>Brassicaceae</taxon>
        <taxon>Camelineae</taxon>
        <taxon>Arabidopsis</taxon>
    </lineage>
</organism>
<dbReference type="Gramene" id="fgenesh1_pg.C_scaffold_7002157">
    <property type="protein sequence ID" value="fgenesh1_pg.C_scaffold_7002157"/>
    <property type="gene ID" value="fgenesh1_pg.C_scaffold_7002157"/>
</dbReference>
<proteinExistence type="predicted"/>
<evidence type="ECO:0000313" key="1">
    <source>
        <dbReference type="EMBL" id="EFH46348.1"/>
    </source>
</evidence>
<dbReference type="InterPro" id="IPR006462">
    <property type="entry name" value="MS5"/>
</dbReference>
<dbReference type="Pfam" id="PF04776">
    <property type="entry name" value="protein_MS5"/>
    <property type="match status" value="1"/>
</dbReference>
<reference evidence="2" key="1">
    <citation type="journal article" date="2011" name="Nat. Genet.">
        <title>The Arabidopsis lyrata genome sequence and the basis of rapid genome size change.</title>
        <authorList>
            <person name="Hu T.T."/>
            <person name="Pattyn P."/>
            <person name="Bakker E.G."/>
            <person name="Cao J."/>
            <person name="Cheng J.-F."/>
            <person name="Clark R.M."/>
            <person name="Fahlgren N."/>
            <person name="Fawcett J.A."/>
            <person name="Grimwood J."/>
            <person name="Gundlach H."/>
            <person name="Haberer G."/>
            <person name="Hollister J.D."/>
            <person name="Ossowski S."/>
            <person name="Ottilar R.P."/>
            <person name="Salamov A.A."/>
            <person name="Schneeberger K."/>
            <person name="Spannagl M."/>
            <person name="Wang X."/>
            <person name="Yang L."/>
            <person name="Nasrallah M.E."/>
            <person name="Bergelson J."/>
            <person name="Carrington J.C."/>
            <person name="Gaut B.S."/>
            <person name="Schmutz J."/>
            <person name="Mayer K.F.X."/>
            <person name="Van de Peer Y."/>
            <person name="Grigoriev I.V."/>
            <person name="Nordborg M."/>
            <person name="Weigel D."/>
            <person name="Guo Y.-L."/>
        </authorList>
    </citation>
    <scope>NUCLEOTIDE SEQUENCE [LARGE SCALE GENOMIC DNA]</scope>
    <source>
        <strain evidence="2">cv. MN47</strain>
    </source>
</reference>
<dbReference type="Proteomes" id="UP000008694">
    <property type="component" value="Unassembled WGS sequence"/>
</dbReference>